<accession>A0A3S0PHI8</accession>
<dbReference type="InterPro" id="IPR052044">
    <property type="entry name" value="PKS_Associated_Protein"/>
</dbReference>
<dbReference type="PANTHER" id="PTHR36114:SF1">
    <property type="entry name" value="16.7 KDA PROTEIN IN WHIE LOCUS"/>
    <property type="match status" value="1"/>
</dbReference>
<gene>
    <name evidence="2" type="ORF">EKH79_03705</name>
</gene>
<keyword evidence="3" id="KW-1185">Reference proteome</keyword>
<dbReference type="InterPro" id="IPR011051">
    <property type="entry name" value="RmlC_Cupin_sf"/>
</dbReference>
<evidence type="ECO:0000259" key="1">
    <source>
        <dbReference type="Pfam" id="PF07883"/>
    </source>
</evidence>
<dbReference type="OrthoDB" id="9794183at2"/>
<feature type="domain" description="Cupin type-2" evidence="1">
    <location>
        <begin position="41"/>
        <end position="90"/>
    </location>
</feature>
<sequence>MLTVQNLQAAFERVTDYWSPKVIGKVNDQLLKAAKIKGQLVWHAHDQEDELFHIVKGSMRIELEDGVVELREGDFLTIPMGVRHNPVADEECWILLIESTSTKHTGNEVTPLTRSIEEQFS</sequence>
<organism evidence="2 3">
    <name type="scientific">Dyella dinghuensis</name>
    <dbReference type="NCBI Taxonomy" id="1920169"/>
    <lineage>
        <taxon>Bacteria</taxon>
        <taxon>Pseudomonadati</taxon>
        <taxon>Pseudomonadota</taxon>
        <taxon>Gammaproteobacteria</taxon>
        <taxon>Lysobacterales</taxon>
        <taxon>Rhodanobacteraceae</taxon>
        <taxon>Dyella</taxon>
    </lineage>
</organism>
<name>A0A3S0PHI8_9GAMM</name>
<dbReference type="Pfam" id="PF07883">
    <property type="entry name" value="Cupin_2"/>
    <property type="match status" value="1"/>
</dbReference>
<dbReference type="InterPro" id="IPR014710">
    <property type="entry name" value="RmlC-like_jellyroll"/>
</dbReference>
<evidence type="ECO:0000313" key="3">
    <source>
        <dbReference type="Proteomes" id="UP000267077"/>
    </source>
</evidence>
<proteinExistence type="predicted"/>
<evidence type="ECO:0000313" key="2">
    <source>
        <dbReference type="EMBL" id="RUL65827.1"/>
    </source>
</evidence>
<dbReference type="EMBL" id="RYZR01000003">
    <property type="protein sequence ID" value="RUL65827.1"/>
    <property type="molecule type" value="Genomic_DNA"/>
</dbReference>
<dbReference type="Proteomes" id="UP000267077">
    <property type="component" value="Unassembled WGS sequence"/>
</dbReference>
<dbReference type="CDD" id="cd02226">
    <property type="entry name" value="cupin_YdbB-like"/>
    <property type="match status" value="1"/>
</dbReference>
<dbReference type="RefSeq" id="WP_126672459.1">
    <property type="nucleotide sequence ID" value="NZ_RYZR01000003.1"/>
</dbReference>
<dbReference type="Gene3D" id="2.60.120.10">
    <property type="entry name" value="Jelly Rolls"/>
    <property type="match status" value="1"/>
</dbReference>
<dbReference type="InterPro" id="IPR013096">
    <property type="entry name" value="Cupin_2"/>
</dbReference>
<reference evidence="2 3" key="1">
    <citation type="submission" date="2018-12" db="EMBL/GenBank/DDBJ databases">
        <title>Dyella dinghuensis sp. nov. DHOA06 and Dyella choica sp. nov. 4M-K27, isolated from forest soil.</title>
        <authorList>
            <person name="Qiu L.-H."/>
            <person name="Gao Z.-H."/>
        </authorList>
    </citation>
    <scope>NUCLEOTIDE SEQUENCE [LARGE SCALE GENOMIC DNA]</scope>
    <source>
        <strain evidence="2 3">DHOA06</strain>
    </source>
</reference>
<comment type="caution">
    <text evidence="2">The sequence shown here is derived from an EMBL/GenBank/DDBJ whole genome shotgun (WGS) entry which is preliminary data.</text>
</comment>
<protein>
    <submittedName>
        <fullName evidence="2">Cupin domain-containing protein</fullName>
    </submittedName>
</protein>
<dbReference type="AlphaFoldDB" id="A0A3S0PHI8"/>
<dbReference type="SUPFAM" id="SSF51182">
    <property type="entry name" value="RmlC-like cupins"/>
    <property type="match status" value="1"/>
</dbReference>
<dbReference type="PANTHER" id="PTHR36114">
    <property type="entry name" value="16.7 KDA PROTEIN IN WHIE LOCUS"/>
    <property type="match status" value="1"/>
</dbReference>